<dbReference type="InterPro" id="IPR029351">
    <property type="entry name" value="GAD_dom"/>
</dbReference>
<keyword evidence="4" id="KW-0648">Protein biosynthesis</keyword>
<evidence type="ECO:0000259" key="5">
    <source>
        <dbReference type="Pfam" id="PF02938"/>
    </source>
</evidence>
<dbReference type="SUPFAM" id="SSF55261">
    <property type="entry name" value="GAD domain-like"/>
    <property type="match status" value="1"/>
</dbReference>
<evidence type="ECO:0000256" key="3">
    <source>
        <dbReference type="ARBA" id="ARBA00022840"/>
    </source>
</evidence>
<reference evidence="6" key="1">
    <citation type="journal article" date="2014" name="Front. Microbiol.">
        <title>High frequency of phylogenetically diverse reductive dehalogenase-homologous genes in deep subseafloor sedimentary metagenomes.</title>
        <authorList>
            <person name="Kawai M."/>
            <person name="Futagami T."/>
            <person name="Toyoda A."/>
            <person name="Takaki Y."/>
            <person name="Nishi S."/>
            <person name="Hori S."/>
            <person name="Arai W."/>
            <person name="Tsubouchi T."/>
            <person name="Morono Y."/>
            <person name="Uchiyama I."/>
            <person name="Ito T."/>
            <person name="Fujiyama A."/>
            <person name="Inagaki F."/>
            <person name="Takami H."/>
        </authorList>
    </citation>
    <scope>NUCLEOTIDE SEQUENCE</scope>
    <source>
        <strain evidence="6">Expedition CK06-06</strain>
    </source>
</reference>
<keyword evidence="1" id="KW-0436">Ligase</keyword>
<comment type="caution">
    <text evidence="6">The sequence shown here is derived from an EMBL/GenBank/DDBJ whole genome shotgun (WGS) entry which is preliminary data.</text>
</comment>
<sequence length="132" mass="14673">DIFSKILGYPVSRPFPRIEYRKALDLYGSDRPDTRFGMELMDVSDLLRSSTFKVFTKVIEEGGVVKAINVKGGASFSRKELDELGSMVTDSGARGLFWAKPIPEINKYQLPQIPPSVDPSHQDDLATNIIAP</sequence>
<dbReference type="EMBL" id="BARU01001063">
    <property type="protein sequence ID" value="GAH28667.1"/>
    <property type="molecule type" value="Genomic_DNA"/>
</dbReference>
<dbReference type="Gene3D" id="3.30.1360.30">
    <property type="entry name" value="GAD-like domain"/>
    <property type="match status" value="1"/>
</dbReference>
<evidence type="ECO:0000256" key="1">
    <source>
        <dbReference type="ARBA" id="ARBA00022598"/>
    </source>
</evidence>
<dbReference type="GO" id="GO:0004812">
    <property type="term" value="F:aminoacyl-tRNA ligase activity"/>
    <property type="evidence" value="ECO:0007669"/>
    <property type="project" value="InterPro"/>
</dbReference>
<organism evidence="6">
    <name type="scientific">marine sediment metagenome</name>
    <dbReference type="NCBI Taxonomy" id="412755"/>
    <lineage>
        <taxon>unclassified sequences</taxon>
        <taxon>metagenomes</taxon>
        <taxon>ecological metagenomes</taxon>
    </lineage>
</organism>
<dbReference type="InterPro" id="IPR045864">
    <property type="entry name" value="aa-tRNA-synth_II/BPL/LPL"/>
</dbReference>
<feature type="domain" description="GAD" evidence="5">
    <location>
        <begin position="55"/>
        <end position="100"/>
    </location>
</feature>
<keyword evidence="3" id="KW-0067">ATP-binding</keyword>
<evidence type="ECO:0000256" key="4">
    <source>
        <dbReference type="ARBA" id="ARBA00022917"/>
    </source>
</evidence>
<dbReference type="GO" id="GO:0006412">
    <property type="term" value="P:translation"/>
    <property type="evidence" value="ECO:0007669"/>
    <property type="project" value="UniProtKB-KW"/>
</dbReference>
<feature type="non-terminal residue" evidence="6">
    <location>
        <position position="1"/>
    </location>
</feature>
<name>X1E7W0_9ZZZZ</name>
<protein>
    <recommendedName>
        <fullName evidence="5">GAD domain-containing protein</fullName>
    </recommendedName>
</protein>
<keyword evidence="2" id="KW-0547">Nucleotide-binding</keyword>
<dbReference type="InterPro" id="IPR004115">
    <property type="entry name" value="GAD-like_sf"/>
</dbReference>
<evidence type="ECO:0000256" key="2">
    <source>
        <dbReference type="ARBA" id="ARBA00022741"/>
    </source>
</evidence>
<dbReference type="GO" id="GO:0005737">
    <property type="term" value="C:cytoplasm"/>
    <property type="evidence" value="ECO:0007669"/>
    <property type="project" value="InterPro"/>
</dbReference>
<dbReference type="GO" id="GO:0005524">
    <property type="term" value="F:ATP binding"/>
    <property type="evidence" value="ECO:0007669"/>
    <property type="project" value="UniProtKB-KW"/>
</dbReference>
<dbReference type="AlphaFoldDB" id="X1E7W0"/>
<dbReference type="SUPFAM" id="SSF55681">
    <property type="entry name" value="Class II aaRS and biotin synthetases"/>
    <property type="match status" value="1"/>
</dbReference>
<accession>X1E7W0</accession>
<gene>
    <name evidence="6" type="ORF">S03H2_02998</name>
</gene>
<evidence type="ECO:0000313" key="6">
    <source>
        <dbReference type="EMBL" id="GAH28667.1"/>
    </source>
</evidence>
<dbReference type="Pfam" id="PF02938">
    <property type="entry name" value="GAD"/>
    <property type="match status" value="1"/>
</dbReference>
<proteinExistence type="predicted"/>